<comment type="caution">
    <text evidence="1">The sequence shown here is derived from an EMBL/GenBank/DDBJ whole genome shotgun (WGS) entry which is preliminary data.</text>
</comment>
<dbReference type="AlphaFoldDB" id="A0A645F6N2"/>
<sequence>MADGIKPAHGVDLIVKKFNAHGLRPSHRKYVKYAAAQAELTFTFGNGRTGIAQREQFVAQPFYIVAFAHVQCYGRAADCIRRRDALHERFGGCDNCRLPVARERRERRQTPRGYFARERGDIEKLQFARGQIKRVR</sequence>
<dbReference type="EMBL" id="VSSQ01054157">
    <property type="protein sequence ID" value="MPN08133.1"/>
    <property type="molecule type" value="Genomic_DNA"/>
</dbReference>
<protein>
    <submittedName>
        <fullName evidence="1">Uncharacterized protein</fullName>
    </submittedName>
</protein>
<accession>A0A645F6N2</accession>
<reference evidence="1" key="1">
    <citation type="submission" date="2019-08" db="EMBL/GenBank/DDBJ databases">
        <authorList>
            <person name="Kucharzyk K."/>
            <person name="Murdoch R.W."/>
            <person name="Higgins S."/>
            <person name="Loffler F."/>
        </authorList>
    </citation>
    <scope>NUCLEOTIDE SEQUENCE</scope>
</reference>
<gene>
    <name evidence="1" type="ORF">SDC9_155411</name>
</gene>
<proteinExistence type="predicted"/>
<evidence type="ECO:0000313" key="1">
    <source>
        <dbReference type="EMBL" id="MPN08133.1"/>
    </source>
</evidence>
<organism evidence="1">
    <name type="scientific">bioreactor metagenome</name>
    <dbReference type="NCBI Taxonomy" id="1076179"/>
    <lineage>
        <taxon>unclassified sequences</taxon>
        <taxon>metagenomes</taxon>
        <taxon>ecological metagenomes</taxon>
    </lineage>
</organism>
<name>A0A645F6N2_9ZZZZ</name>